<dbReference type="InterPro" id="IPR024685">
    <property type="entry name" value="Adenylate_cyclase_1_N"/>
</dbReference>
<accession>A0ABS8GFX2</accession>
<dbReference type="GO" id="GO:0004016">
    <property type="term" value="F:adenylate cyclase activity"/>
    <property type="evidence" value="ECO:0007669"/>
    <property type="project" value="UniProtKB-EC"/>
</dbReference>
<dbReference type="Proteomes" id="UP001520878">
    <property type="component" value="Unassembled WGS sequence"/>
</dbReference>
<dbReference type="RefSeq" id="WP_229162633.1">
    <property type="nucleotide sequence ID" value="NZ_JAJEWP010000007.1"/>
</dbReference>
<keyword evidence="2" id="KW-0456">Lyase</keyword>
<sequence length="656" mass="75813">MNNSSPSVPRQNLAIRLLRVLRYNKVRSERAIELLAPEKRPLFHALPFLLHINHPQFPGFVDDPAVPHGLSNYSLRTTLQEALYLLFPEQRNLLEDMKRVWPKQRSIDALLLMGSVGTIAQSEKSDFDFWACVDAESLGPEGMKLLQIKLQRIEQWAWREYQLEVHFFLSDITRVQRNDFGEADGESAGSAQALFLKAEFYTTHIVVAGKAPFWWLMPDDIDEQGYQQQIHQLKLGTTPDPSWFMDLGHLQQLDAGELFGAAIWQIVKAMDSPFKSVLKMAKLEVFLHNIEHGQPLCNVLRSKVHNGAKAPGDLEHVDPYALMFDELINHYQHSEHKDIVQLLRMCLYIKCDTKLSTPADASENTFKRTIMSSYVAQWGWSKETVRRLDRIKYWDFHDKSRLSKQIHQFLIACYRRISTQLSEHEQQVSQQDMTVIGRKIEAFYAKKPNKVDYLRSVFDNELYSKRVTIKADVGASDDRLWHLYDGDQLQGKEHEIQRSKLLSHPDPIQLIAWAVWNKLMDPKTRVLLDYHTEPVNESELQTLTRHIHQIFPPVKVADLPREVLLEPSRIVNCLVVLNFESRRTSTDIKSVTVLYSTSWGELYITRGLDAVKALQFDLLEVSPRPGTYLYAPADGHKQRLYQGFANKTGLDFQTKL</sequence>
<organism evidence="2 3">
    <name type="scientific">Fluctibacter halophilus</name>
    <dbReference type="NCBI Taxonomy" id="226011"/>
    <lineage>
        <taxon>Bacteria</taxon>
        <taxon>Pseudomonadati</taxon>
        <taxon>Pseudomonadota</taxon>
        <taxon>Gammaproteobacteria</taxon>
        <taxon>Alteromonadales</taxon>
        <taxon>Alteromonadaceae</taxon>
        <taxon>Fluctibacter</taxon>
    </lineage>
</organism>
<keyword evidence="3" id="KW-1185">Reference proteome</keyword>
<feature type="domain" description="Adenylate cyclase class-I N-terminal" evidence="1">
    <location>
        <begin position="19"/>
        <end position="215"/>
    </location>
</feature>
<evidence type="ECO:0000259" key="1">
    <source>
        <dbReference type="Pfam" id="PF12633"/>
    </source>
</evidence>
<protein>
    <submittedName>
        <fullName evidence="2">Class I adenylate cyclase</fullName>
        <ecNumber evidence="2">4.6.1.1</ecNumber>
    </submittedName>
</protein>
<comment type="caution">
    <text evidence="2">The sequence shown here is derived from an EMBL/GenBank/DDBJ whole genome shotgun (WGS) entry which is preliminary data.</text>
</comment>
<dbReference type="EMBL" id="JAJEWP010000007">
    <property type="protein sequence ID" value="MCC2618091.1"/>
    <property type="molecule type" value="Genomic_DNA"/>
</dbReference>
<dbReference type="PANTHER" id="PTHR38760">
    <property type="entry name" value="ADENYLATE CYCLASE"/>
    <property type="match status" value="1"/>
</dbReference>
<name>A0ABS8GFX2_9ALTE</name>
<dbReference type="PANTHER" id="PTHR38760:SF1">
    <property type="entry name" value="ADENYLATE CYCLASE"/>
    <property type="match status" value="1"/>
</dbReference>
<dbReference type="InterPro" id="IPR000274">
    <property type="entry name" value="Adenylate_cyclase_1"/>
</dbReference>
<gene>
    <name evidence="2" type="ORF">LJ739_17685</name>
</gene>
<dbReference type="EC" id="4.6.1.1" evidence="2"/>
<evidence type="ECO:0000313" key="3">
    <source>
        <dbReference type="Proteomes" id="UP001520878"/>
    </source>
</evidence>
<dbReference type="Pfam" id="PF12633">
    <property type="entry name" value="Adenyl_cycl_N"/>
    <property type="match status" value="1"/>
</dbReference>
<proteinExistence type="predicted"/>
<evidence type="ECO:0000313" key="2">
    <source>
        <dbReference type="EMBL" id="MCC2618091.1"/>
    </source>
</evidence>
<reference evidence="2 3" key="1">
    <citation type="submission" date="2021-10" db="EMBL/GenBank/DDBJ databases">
        <title>Draft genome of Aestuariibacter halophilus JC2043.</title>
        <authorList>
            <person name="Emsley S.A."/>
            <person name="Pfannmuller K.M."/>
            <person name="Ushijima B."/>
            <person name="Saw J.H."/>
            <person name="Videau P."/>
        </authorList>
    </citation>
    <scope>NUCLEOTIDE SEQUENCE [LARGE SCALE GENOMIC DNA]</scope>
    <source>
        <strain evidence="2 3">JC2043</strain>
    </source>
</reference>
<dbReference type="Pfam" id="PF01295">
    <property type="entry name" value="Adenylate_cycl"/>
    <property type="match status" value="1"/>
</dbReference>